<evidence type="ECO:0000256" key="3">
    <source>
        <dbReference type="ARBA" id="ARBA00022840"/>
    </source>
</evidence>
<dbReference type="Gene3D" id="3.90.640.10">
    <property type="entry name" value="Actin, Chain A, domain 4"/>
    <property type="match status" value="1"/>
</dbReference>
<dbReference type="SUPFAM" id="SSF53067">
    <property type="entry name" value="Actin-like ATPase domain"/>
    <property type="match status" value="2"/>
</dbReference>
<dbReference type="SUPFAM" id="SSF100934">
    <property type="entry name" value="Heat shock protein 70kD (HSP70), C-terminal subdomain"/>
    <property type="match status" value="1"/>
</dbReference>
<proteinExistence type="inferred from homology"/>
<dbReference type="InterPro" id="IPR018181">
    <property type="entry name" value="Heat_shock_70_CS"/>
</dbReference>
<dbReference type="Gene3D" id="1.20.1270.10">
    <property type="match status" value="1"/>
</dbReference>
<reference evidence="6 7" key="1">
    <citation type="submission" date="2024-10" db="EMBL/GenBank/DDBJ databases">
        <title>Updated reference genomes for cyclostephanoid diatoms.</title>
        <authorList>
            <person name="Roberts W.R."/>
            <person name="Alverson A.J."/>
        </authorList>
    </citation>
    <scope>NUCLEOTIDE SEQUENCE [LARGE SCALE GENOMIC DNA]</scope>
    <source>
        <strain evidence="6 7">AJA228-03</strain>
    </source>
</reference>
<dbReference type="EMBL" id="JALLPB020000005">
    <property type="protein sequence ID" value="KAL3827290.1"/>
    <property type="molecule type" value="Genomic_DNA"/>
</dbReference>
<dbReference type="FunFam" id="3.30.420.40:FF:000004">
    <property type="entry name" value="Molecular chaperone DnaK"/>
    <property type="match status" value="1"/>
</dbReference>
<evidence type="ECO:0000256" key="5">
    <source>
        <dbReference type="SAM" id="SignalP"/>
    </source>
</evidence>
<dbReference type="PROSITE" id="PS01036">
    <property type="entry name" value="HSP70_3"/>
    <property type="match status" value="1"/>
</dbReference>
<evidence type="ECO:0000313" key="6">
    <source>
        <dbReference type="EMBL" id="KAL3827290.1"/>
    </source>
</evidence>
<evidence type="ECO:0000256" key="4">
    <source>
        <dbReference type="RuleBase" id="RU003322"/>
    </source>
</evidence>
<dbReference type="Pfam" id="PF00012">
    <property type="entry name" value="HSP70"/>
    <property type="match status" value="1"/>
</dbReference>
<gene>
    <name evidence="6" type="ORF">ACHAXA_005036</name>
</gene>
<dbReference type="InterPro" id="IPR043129">
    <property type="entry name" value="ATPase_NBD"/>
</dbReference>
<keyword evidence="2 4" id="KW-0547">Nucleotide-binding</keyword>
<keyword evidence="3 4" id="KW-0067">ATP-binding</keyword>
<comment type="similarity">
    <text evidence="1 4">Belongs to the heat shock protein 70 family.</text>
</comment>
<evidence type="ECO:0000256" key="2">
    <source>
        <dbReference type="ARBA" id="ARBA00022741"/>
    </source>
</evidence>
<sequence>MGEPKITTFAAACVVILRLLLLLLLLPTPGTFGSEMNVVEEEPTATRTGTILGIDLGTTYSCVGVHRSGMVVEIITNDQGNRITPSYVSFVGGDDRGGHGQHRLVGDSAKNRATIDPMNTIFDIKRLIGRRYGDRSVQDDMKLLPYEIVRRTDDDDDVDDRPYVAIYSRGGDERKLYAPEEISAMVLSKLKFDAEKYLGREVNRAVITVPAYFNDAQRHATRDAGVIAGLYVERIINEPTAAAIAYGVGRARAKGEEAASYDNGGGGGDDDNDDDEQNVLVFDFGGGTFDVTLLTIDGGIFEVLATNGDTHLGGSDIDHNIMSHYVDFMKRKDGVDISSNGRALQKLRKEAERAKRSLSYQLTTKIEIEDILPGYDLVDTLTRAKFEEMNDNLFRRTIHPVSRVLEDAGLGIGDVHEIILVGGSTRIPRVVSLVKEYFGGKEPNRGINPDESVAIGAAIQGSVLSGEGGDDVRDLMLLDVTPLSLGTDADGGLMSVLISRGTTIPTESSRDFHTVEDGQTKMIIDVYEGERVKSKDNRLLGLFEMTDLPPAPRGVIEVRITFKVDANGLLEVSAENLATKSSRSITITSEDGRLSQEEVEAMVKEAERHAEEDRAEELRISSRNRLETHLYGISNMLAEIGMKEWTDIGDIDGFDRKTLMDALDETMEWLEINQEASEAEFNEKHTEMDSLSRSVLRRLYEVRVGGDNNVSFDDEL</sequence>
<keyword evidence="5" id="KW-0732">Signal</keyword>
<dbReference type="FunFam" id="2.60.34.10:FF:000012">
    <property type="entry name" value="Heat shock 70 kDa protein"/>
    <property type="match status" value="1"/>
</dbReference>
<dbReference type="InterPro" id="IPR013126">
    <property type="entry name" value="Hsp_70_fam"/>
</dbReference>
<feature type="signal peptide" evidence="5">
    <location>
        <begin position="1"/>
        <end position="33"/>
    </location>
</feature>
<comment type="caution">
    <text evidence="6">The sequence shown here is derived from an EMBL/GenBank/DDBJ whole genome shotgun (WGS) entry which is preliminary data.</text>
</comment>
<dbReference type="AlphaFoldDB" id="A0ABD3SSF9"/>
<accession>A0ABD3SSF9</accession>
<dbReference type="GO" id="GO:0005524">
    <property type="term" value="F:ATP binding"/>
    <property type="evidence" value="ECO:0007669"/>
    <property type="project" value="UniProtKB-KW"/>
</dbReference>
<dbReference type="PRINTS" id="PR00301">
    <property type="entry name" value="HEATSHOCK70"/>
</dbReference>
<organism evidence="6 7">
    <name type="scientific">Cyclostephanos tholiformis</name>
    <dbReference type="NCBI Taxonomy" id="382380"/>
    <lineage>
        <taxon>Eukaryota</taxon>
        <taxon>Sar</taxon>
        <taxon>Stramenopiles</taxon>
        <taxon>Ochrophyta</taxon>
        <taxon>Bacillariophyta</taxon>
        <taxon>Coscinodiscophyceae</taxon>
        <taxon>Thalassiosirophycidae</taxon>
        <taxon>Stephanodiscales</taxon>
        <taxon>Stephanodiscaceae</taxon>
        <taxon>Cyclostephanos</taxon>
    </lineage>
</organism>
<feature type="chain" id="PRO_5044782949" evidence="5">
    <location>
        <begin position="34"/>
        <end position="716"/>
    </location>
</feature>
<dbReference type="PANTHER" id="PTHR19375">
    <property type="entry name" value="HEAT SHOCK PROTEIN 70KDA"/>
    <property type="match status" value="1"/>
</dbReference>
<keyword evidence="7" id="KW-1185">Reference proteome</keyword>
<dbReference type="FunFam" id="3.90.640.10:FF:000002">
    <property type="entry name" value="Heat shock 70 kDa"/>
    <property type="match status" value="1"/>
</dbReference>
<dbReference type="InterPro" id="IPR029048">
    <property type="entry name" value="HSP70_C_sf"/>
</dbReference>
<dbReference type="SUPFAM" id="SSF100920">
    <property type="entry name" value="Heat shock protein 70kD (HSP70), peptide-binding domain"/>
    <property type="match status" value="1"/>
</dbReference>
<evidence type="ECO:0000313" key="7">
    <source>
        <dbReference type="Proteomes" id="UP001530377"/>
    </source>
</evidence>
<evidence type="ECO:0000256" key="1">
    <source>
        <dbReference type="ARBA" id="ARBA00007381"/>
    </source>
</evidence>
<dbReference type="Proteomes" id="UP001530377">
    <property type="component" value="Unassembled WGS sequence"/>
</dbReference>
<dbReference type="Gene3D" id="2.60.34.10">
    <property type="entry name" value="Substrate Binding Domain Of DNAk, Chain A, domain 1"/>
    <property type="match status" value="1"/>
</dbReference>
<dbReference type="InterPro" id="IPR029047">
    <property type="entry name" value="HSP70_peptide-bd_sf"/>
</dbReference>
<dbReference type="Gene3D" id="3.30.420.40">
    <property type="match status" value="2"/>
</dbReference>
<dbReference type="PROSITE" id="PS00329">
    <property type="entry name" value="HSP70_2"/>
    <property type="match status" value="1"/>
</dbReference>
<dbReference type="PROSITE" id="PS00297">
    <property type="entry name" value="HSP70_1"/>
    <property type="match status" value="1"/>
</dbReference>
<protein>
    <submittedName>
        <fullName evidence="6">Uncharacterized protein</fullName>
    </submittedName>
</protein>
<name>A0ABD3SSF9_9STRA</name>